<dbReference type="InterPro" id="IPR037363">
    <property type="entry name" value="Sec13/Seh1_fam"/>
</dbReference>
<dbReference type="Proteomes" id="UP000677054">
    <property type="component" value="Unassembled WGS sequence"/>
</dbReference>
<keyword evidence="6 14" id="KW-0853">WD repeat</keyword>
<evidence type="ECO:0000313" key="16">
    <source>
        <dbReference type="Proteomes" id="UP000677054"/>
    </source>
</evidence>
<dbReference type="GO" id="GO:0032527">
    <property type="term" value="P:protein exit from endoplasmic reticulum"/>
    <property type="evidence" value="ECO:0007669"/>
    <property type="project" value="TreeGrafter"/>
</dbReference>
<dbReference type="GO" id="GO:0031080">
    <property type="term" value="C:nuclear pore outer ring"/>
    <property type="evidence" value="ECO:0007669"/>
    <property type="project" value="TreeGrafter"/>
</dbReference>
<evidence type="ECO:0000256" key="12">
    <source>
        <dbReference type="ARBA" id="ARBA00023228"/>
    </source>
</evidence>
<evidence type="ECO:0000256" key="4">
    <source>
        <dbReference type="ARBA" id="ARBA00019195"/>
    </source>
</evidence>
<dbReference type="SUPFAM" id="SSF50978">
    <property type="entry name" value="WD40 repeat-like"/>
    <property type="match status" value="1"/>
</dbReference>
<evidence type="ECO:0000313" key="15">
    <source>
        <dbReference type="EMBL" id="CAD7253093.1"/>
    </source>
</evidence>
<dbReference type="PANTHER" id="PTHR11024:SF2">
    <property type="entry name" value="PROTEIN SEC13 HOMOLOG"/>
    <property type="match status" value="1"/>
</dbReference>
<gene>
    <name evidence="15" type="ORF">DSTB1V02_LOCUS12843</name>
</gene>
<keyword evidence="13" id="KW-0539">Nucleus</keyword>
<comment type="similarity">
    <text evidence="3">Belongs to the WD repeat SEC13 family.</text>
</comment>
<evidence type="ECO:0000256" key="2">
    <source>
        <dbReference type="ARBA" id="ARBA00004567"/>
    </source>
</evidence>
<proteinExistence type="inferred from homology"/>
<keyword evidence="9" id="KW-0653">Protein transport</keyword>
<sequence length="164" mass="18195">MNATVLTAVDTGHESMIHDAQMDYYGTRMATCSSDHSVKIFDVKKDSHSLVADLRGHQGPVWQVAWAHPKFGTLLASCSYDRRVLIWRERDGRWEQLHEHISHDSSVNSVSWAPLEFGLILACGSSDGSISFLSSQDYVSWSVQKIPNAHTVSASIYSVFIVGA</sequence>
<dbReference type="GO" id="GO:0030127">
    <property type="term" value="C:COPII vesicle coat"/>
    <property type="evidence" value="ECO:0007669"/>
    <property type="project" value="TreeGrafter"/>
</dbReference>
<dbReference type="PROSITE" id="PS50082">
    <property type="entry name" value="WD_REPEATS_2"/>
    <property type="match status" value="1"/>
</dbReference>
<dbReference type="SMART" id="SM00320">
    <property type="entry name" value="WD40"/>
    <property type="match status" value="3"/>
</dbReference>
<organism evidence="15">
    <name type="scientific">Darwinula stevensoni</name>
    <dbReference type="NCBI Taxonomy" id="69355"/>
    <lineage>
        <taxon>Eukaryota</taxon>
        <taxon>Metazoa</taxon>
        <taxon>Ecdysozoa</taxon>
        <taxon>Arthropoda</taxon>
        <taxon>Crustacea</taxon>
        <taxon>Oligostraca</taxon>
        <taxon>Ostracoda</taxon>
        <taxon>Podocopa</taxon>
        <taxon>Podocopida</taxon>
        <taxon>Darwinulocopina</taxon>
        <taxon>Darwinuloidea</taxon>
        <taxon>Darwinulidae</taxon>
        <taxon>Darwinula</taxon>
    </lineage>
</organism>
<dbReference type="Pfam" id="PF00400">
    <property type="entry name" value="WD40"/>
    <property type="match status" value="3"/>
</dbReference>
<accession>A0A7R9FS77</accession>
<dbReference type="InterPro" id="IPR036322">
    <property type="entry name" value="WD40_repeat_dom_sf"/>
</dbReference>
<evidence type="ECO:0000256" key="3">
    <source>
        <dbReference type="ARBA" id="ARBA00010102"/>
    </source>
</evidence>
<evidence type="ECO:0000256" key="14">
    <source>
        <dbReference type="PROSITE-ProRule" id="PRU00221"/>
    </source>
</evidence>
<evidence type="ECO:0000256" key="13">
    <source>
        <dbReference type="ARBA" id="ARBA00023242"/>
    </source>
</evidence>
<keyword evidence="8" id="KW-0509">mRNA transport</keyword>
<reference evidence="15" key="1">
    <citation type="submission" date="2020-11" db="EMBL/GenBank/DDBJ databases">
        <authorList>
            <person name="Tran Van P."/>
        </authorList>
    </citation>
    <scope>NUCLEOTIDE SEQUENCE</scope>
</reference>
<dbReference type="Gene3D" id="2.130.10.10">
    <property type="entry name" value="YVTN repeat-like/Quinoprotein amine dehydrogenase"/>
    <property type="match status" value="1"/>
</dbReference>
<dbReference type="AlphaFoldDB" id="A0A7R9FS77"/>
<evidence type="ECO:0000256" key="9">
    <source>
        <dbReference type="ARBA" id="ARBA00022927"/>
    </source>
</evidence>
<keyword evidence="7" id="KW-0677">Repeat</keyword>
<keyword evidence="10" id="KW-0811">Translocation</keyword>
<dbReference type="OrthoDB" id="364224at2759"/>
<evidence type="ECO:0000256" key="6">
    <source>
        <dbReference type="ARBA" id="ARBA00022574"/>
    </source>
</evidence>
<feature type="repeat" description="WD" evidence="14">
    <location>
        <begin position="54"/>
        <end position="87"/>
    </location>
</feature>
<name>A0A7R9FS77_9CRUS</name>
<evidence type="ECO:0000256" key="1">
    <source>
        <dbReference type="ARBA" id="ARBA00004371"/>
    </source>
</evidence>
<keyword evidence="5" id="KW-0813">Transport</keyword>
<evidence type="ECO:0000256" key="8">
    <source>
        <dbReference type="ARBA" id="ARBA00022816"/>
    </source>
</evidence>
<feature type="non-terminal residue" evidence="15">
    <location>
        <position position="164"/>
    </location>
</feature>
<keyword evidence="12" id="KW-0458">Lysosome</keyword>
<dbReference type="GO" id="GO:0032008">
    <property type="term" value="P:positive regulation of TOR signaling"/>
    <property type="evidence" value="ECO:0007669"/>
    <property type="project" value="TreeGrafter"/>
</dbReference>
<dbReference type="GO" id="GO:0006606">
    <property type="term" value="P:protein import into nucleus"/>
    <property type="evidence" value="ECO:0007669"/>
    <property type="project" value="TreeGrafter"/>
</dbReference>
<protein>
    <recommendedName>
        <fullName evidence="4">Protein SEC13 homolog</fullName>
    </recommendedName>
</protein>
<dbReference type="GO" id="GO:0090114">
    <property type="term" value="P:COPII-coated vesicle budding"/>
    <property type="evidence" value="ECO:0007669"/>
    <property type="project" value="TreeGrafter"/>
</dbReference>
<keyword evidence="16" id="KW-1185">Reference proteome</keyword>
<dbReference type="InterPro" id="IPR001680">
    <property type="entry name" value="WD40_rpt"/>
</dbReference>
<keyword evidence="11" id="KW-0906">Nuclear pore complex</keyword>
<dbReference type="GO" id="GO:0005198">
    <property type="term" value="F:structural molecule activity"/>
    <property type="evidence" value="ECO:0007669"/>
    <property type="project" value="InterPro"/>
</dbReference>
<dbReference type="GO" id="GO:0005764">
    <property type="term" value="C:lysosome"/>
    <property type="evidence" value="ECO:0007669"/>
    <property type="project" value="UniProtKB-SubCell"/>
</dbReference>
<evidence type="ECO:0000256" key="10">
    <source>
        <dbReference type="ARBA" id="ARBA00023010"/>
    </source>
</evidence>
<dbReference type="EMBL" id="LR904789">
    <property type="protein sequence ID" value="CAD7253093.1"/>
    <property type="molecule type" value="Genomic_DNA"/>
</dbReference>
<evidence type="ECO:0000256" key="5">
    <source>
        <dbReference type="ARBA" id="ARBA00022448"/>
    </source>
</evidence>
<dbReference type="EMBL" id="CAJPEV010005272">
    <property type="protein sequence ID" value="CAG0902964.1"/>
    <property type="molecule type" value="Genomic_DNA"/>
</dbReference>
<comment type="subcellular location">
    <subcellularLocation>
        <location evidence="1">Lysosome</location>
    </subcellularLocation>
    <subcellularLocation>
        <location evidence="2">Nucleus</location>
        <location evidence="2">Nuclear pore complex</location>
    </subcellularLocation>
</comment>
<dbReference type="InterPro" id="IPR015943">
    <property type="entry name" value="WD40/YVTN_repeat-like_dom_sf"/>
</dbReference>
<evidence type="ECO:0000256" key="11">
    <source>
        <dbReference type="ARBA" id="ARBA00023132"/>
    </source>
</evidence>
<evidence type="ECO:0000256" key="7">
    <source>
        <dbReference type="ARBA" id="ARBA00022737"/>
    </source>
</evidence>
<dbReference type="GO" id="GO:0051028">
    <property type="term" value="P:mRNA transport"/>
    <property type="evidence" value="ECO:0007669"/>
    <property type="project" value="UniProtKB-KW"/>
</dbReference>
<dbReference type="PANTHER" id="PTHR11024">
    <property type="entry name" value="NUCLEAR PORE COMPLEX PROTEIN SEC13 / SEH1 FAMILY MEMBER"/>
    <property type="match status" value="1"/>
</dbReference>